<evidence type="ECO:0000313" key="2">
    <source>
        <dbReference type="EMBL" id="CAI7989093.1"/>
    </source>
</evidence>
<feature type="compositionally biased region" description="Basic residues" evidence="1">
    <location>
        <begin position="80"/>
        <end position="90"/>
    </location>
</feature>
<dbReference type="Pfam" id="PF01297">
    <property type="entry name" value="ZnuA"/>
    <property type="match status" value="1"/>
</dbReference>
<evidence type="ECO:0000256" key="1">
    <source>
        <dbReference type="SAM" id="MobiDB-lite"/>
    </source>
</evidence>
<dbReference type="InterPro" id="IPR006127">
    <property type="entry name" value="ZnuA-like"/>
</dbReference>
<evidence type="ECO:0000313" key="3">
    <source>
        <dbReference type="Proteomes" id="UP001174909"/>
    </source>
</evidence>
<dbReference type="PANTHER" id="PTHR42953">
    <property type="entry name" value="HIGH-AFFINITY ZINC UPTAKE SYSTEM PROTEIN ZNUA-RELATED"/>
    <property type="match status" value="1"/>
</dbReference>
<accession>A0AA35QS67</accession>
<keyword evidence="3" id="KW-1185">Reference proteome</keyword>
<feature type="region of interest" description="Disordered" evidence="1">
    <location>
        <begin position="67"/>
        <end position="94"/>
    </location>
</feature>
<reference evidence="2" key="1">
    <citation type="submission" date="2023-03" db="EMBL/GenBank/DDBJ databases">
        <authorList>
            <person name="Steffen K."/>
            <person name="Cardenas P."/>
        </authorList>
    </citation>
    <scope>NUCLEOTIDE SEQUENCE</scope>
</reference>
<name>A0AA35QS67_GEOBA</name>
<protein>
    <submittedName>
        <fullName evidence="2">High-affinity zinc uptake system protein ZnuA</fullName>
    </submittedName>
</protein>
<dbReference type="SUPFAM" id="SSF53807">
    <property type="entry name" value="Helical backbone' metal receptor"/>
    <property type="match status" value="1"/>
</dbReference>
<dbReference type="AlphaFoldDB" id="A0AA35QS67"/>
<dbReference type="Gene3D" id="3.40.50.1980">
    <property type="entry name" value="Nitrogenase molybdenum iron protein domain"/>
    <property type="match status" value="1"/>
</dbReference>
<gene>
    <name evidence="2" type="ORF">GBAR_LOCUS121</name>
</gene>
<proteinExistence type="predicted"/>
<dbReference type="Proteomes" id="UP001174909">
    <property type="component" value="Unassembled WGS sequence"/>
</dbReference>
<organism evidence="2 3">
    <name type="scientific">Geodia barretti</name>
    <name type="common">Barrett's horny sponge</name>
    <dbReference type="NCBI Taxonomy" id="519541"/>
    <lineage>
        <taxon>Eukaryota</taxon>
        <taxon>Metazoa</taxon>
        <taxon>Porifera</taxon>
        <taxon>Demospongiae</taxon>
        <taxon>Heteroscleromorpha</taxon>
        <taxon>Tetractinellida</taxon>
        <taxon>Astrophorina</taxon>
        <taxon>Geodiidae</taxon>
        <taxon>Geodia</taxon>
    </lineage>
</organism>
<dbReference type="GO" id="GO:0046872">
    <property type="term" value="F:metal ion binding"/>
    <property type="evidence" value="ECO:0007669"/>
    <property type="project" value="InterPro"/>
</dbReference>
<dbReference type="EMBL" id="CASHTH010000019">
    <property type="protein sequence ID" value="CAI7989093.1"/>
    <property type="molecule type" value="Genomic_DNA"/>
</dbReference>
<dbReference type="GO" id="GO:0030001">
    <property type="term" value="P:metal ion transport"/>
    <property type="evidence" value="ECO:0007669"/>
    <property type="project" value="InterPro"/>
</dbReference>
<feature type="region of interest" description="Disordered" evidence="1">
    <location>
        <begin position="176"/>
        <end position="207"/>
    </location>
</feature>
<dbReference type="InterPro" id="IPR050492">
    <property type="entry name" value="Bact_metal-bind_prot9"/>
</dbReference>
<comment type="caution">
    <text evidence="2">The sequence shown here is derived from an EMBL/GenBank/DDBJ whole genome shotgun (WGS) entry which is preliminary data.</text>
</comment>
<sequence>MRGAESPHTYRMRPSDAGVIGKARVIFMIGDLVETSLAGAIHKLGGKARVVELAEVPGLVRKPLRMGGAFEDDGHDHGHGHGHSHGPGKGHSHDDEAFDMHVWLDPVNAGLMAVAIARTLSEADPANAAKYEANAGALVARLDELKRATRRGAGPGERQALYRVSRFLSLLRGSFRADSRGLGGGQHRPVARRPSRQRASQKEGEGF</sequence>